<dbReference type="EMBL" id="JARKIB010000135">
    <property type="protein sequence ID" value="KAJ7733909.1"/>
    <property type="molecule type" value="Genomic_DNA"/>
</dbReference>
<reference evidence="1" key="1">
    <citation type="submission" date="2023-03" db="EMBL/GenBank/DDBJ databases">
        <title>Massive genome expansion in bonnet fungi (Mycena s.s.) driven by repeated elements and novel gene families across ecological guilds.</title>
        <authorList>
            <consortium name="Lawrence Berkeley National Laboratory"/>
            <person name="Harder C.B."/>
            <person name="Miyauchi S."/>
            <person name="Viragh M."/>
            <person name="Kuo A."/>
            <person name="Thoen E."/>
            <person name="Andreopoulos B."/>
            <person name="Lu D."/>
            <person name="Skrede I."/>
            <person name="Drula E."/>
            <person name="Henrissat B."/>
            <person name="Morin E."/>
            <person name="Kohler A."/>
            <person name="Barry K."/>
            <person name="LaButti K."/>
            <person name="Morin E."/>
            <person name="Salamov A."/>
            <person name="Lipzen A."/>
            <person name="Mereny Z."/>
            <person name="Hegedus B."/>
            <person name="Baldrian P."/>
            <person name="Stursova M."/>
            <person name="Weitz H."/>
            <person name="Taylor A."/>
            <person name="Grigoriev I.V."/>
            <person name="Nagy L.G."/>
            <person name="Martin F."/>
            <person name="Kauserud H."/>
        </authorList>
    </citation>
    <scope>NUCLEOTIDE SEQUENCE</scope>
    <source>
        <strain evidence="1">CBHHK182m</strain>
    </source>
</reference>
<comment type="caution">
    <text evidence="1">The sequence shown here is derived from an EMBL/GenBank/DDBJ whole genome shotgun (WGS) entry which is preliminary data.</text>
</comment>
<protein>
    <submittedName>
        <fullName evidence="1">Uncharacterized protein</fullName>
    </submittedName>
</protein>
<evidence type="ECO:0000313" key="2">
    <source>
        <dbReference type="Proteomes" id="UP001215598"/>
    </source>
</evidence>
<name>A0AAD7I3T1_9AGAR</name>
<dbReference type="Proteomes" id="UP001215598">
    <property type="component" value="Unassembled WGS sequence"/>
</dbReference>
<accession>A0AAD7I3T1</accession>
<sequence length="74" mass="8393">MSTDLNKGETYFDFAQWDLLVSIDTTFRVKKVTSATLTSDDIEVDDMPALIPIDDEMQCCPHCPFHPARVKSKL</sequence>
<organism evidence="1 2">
    <name type="scientific">Mycena metata</name>
    <dbReference type="NCBI Taxonomy" id="1033252"/>
    <lineage>
        <taxon>Eukaryota</taxon>
        <taxon>Fungi</taxon>
        <taxon>Dikarya</taxon>
        <taxon>Basidiomycota</taxon>
        <taxon>Agaricomycotina</taxon>
        <taxon>Agaricomycetes</taxon>
        <taxon>Agaricomycetidae</taxon>
        <taxon>Agaricales</taxon>
        <taxon>Marasmiineae</taxon>
        <taxon>Mycenaceae</taxon>
        <taxon>Mycena</taxon>
    </lineage>
</organism>
<dbReference type="AlphaFoldDB" id="A0AAD7I3T1"/>
<keyword evidence="2" id="KW-1185">Reference proteome</keyword>
<evidence type="ECO:0000313" key="1">
    <source>
        <dbReference type="EMBL" id="KAJ7733909.1"/>
    </source>
</evidence>
<proteinExistence type="predicted"/>
<gene>
    <name evidence="1" type="ORF">B0H16DRAFT_1732005</name>
</gene>